<dbReference type="AlphaFoldDB" id="A0AAN7Z088"/>
<dbReference type="CDD" id="cd15482">
    <property type="entry name" value="Sialidase_non-viral"/>
    <property type="match status" value="1"/>
</dbReference>
<reference evidence="2 3" key="1">
    <citation type="submission" date="2023-10" db="EMBL/GenBank/DDBJ databases">
        <title>Draft genome sequence of Xylaria bambusicola isolate GMP-LS, the root and basal stem rot pathogen of sugarcane in Indonesia.</title>
        <authorList>
            <person name="Selvaraj P."/>
            <person name="Muralishankar V."/>
            <person name="Muruganantham S."/>
            <person name="Sp S."/>
            <person name="Haryani S."/>
            <person name="Lau K.J.X."/>
            <person name="Naqvi N.I."/>
        </authorList>
    </citation>
    <scope>NUCLEOTIDE SEQUENCE [LARGE SCALE GENOMIC DNA]</scope>
    <source>
        <strain evidence="2">GMP-LS</strain>
    </source>
</reference>
<organism evidence="2 3">
    <name type="scientific">Xylaria bambusicola</name>
    <dbReference type="NCBI Taxonomy" id="326684"/>
    <lineage>
        <taxon>Eukaryota</taxon>
        <taxon>Fungi</taxon>
        <taxon>Dikarya</taxon>
        <taxon>Ascomycota</taxon>
        <taxon>Pezizomycotina</taxon>
        <taxon>Sordariomycetes</taxon>
        <taxon>Xylariomycetidae</taxon>
        <taxon>Xylariales</taxon>
        <taxon>Xylariaceae</taxon>
        <taxon>Xylaria</taxon>
    </lineage>
</organism>
<dbReference type="PANTHER" id="PTHR38792">
    <property type="entry name" value="BNR/ASP-BOX REPEAT DOMAIN PROTEIN (AFU_ORTHOLOGUE AFUA_7G06430)-RELATED"/>
    <property type="match status" value="1"/>
</dbReference>
<dbReference type="SUPFAM" id="SSF50939">
    <property type="entry name" value="Sialidases"/>
    <property type="match status" value="1"/>
</dbReference>
<dbReference type="Proteomes" id="UP001305414">
    <property type="component" value="Unassembled WGS sequence"/>
</dbReference>
<evidence type="ECO:0008006" key="4">
    <source>
        <dbReference type="Google" id="ProtNLM"/>
    </source>
</evidence>
<gene>
    <name evidence="2" type="ORF">RRF57_000948</name>
</gene>
<accession>A0AAN7Z088</accession>
<comment type="caution">
    <text evidence="2">The sequence shown here is derived from an EMBL/GenBank/DDBJ whole genome shotgun (WGS) entry which is preliminary data.</text>
</comment>
<evidence type="ECO:0000256" key="1">
    <source>
        <dbReference type="SAM" id="MobiDB-lite"/>
    </source>
</evidence>
<feature type="region of interest" description="Disordered" evidence="1">
    <location>
        <begin position="40"/>
        <end position="86"/>
    </location>
</feature>
<protein>
    <recommendedName>
        <fullName evidence="4">Sialidase domain-containing protein</fullName>
    </recommendedName>
</protein>
<dbReference type="PANTHER" id="PTHR38792:SF3">
    <property type="entry name" value="BNR_ASP-BOX REPEAT DOMAIN PROTEIN (AFU_ORTHOLOGUE AFUA_7G06430)-RELATED"/>
    <property type="match status" value="1"/>
</dbReference>
<dbReference type="Gene3D" id="2.120.10.10">
    <property type="match status" value="1"/>
</dbReference>
<sequence length="438" mass="48361">MGRYVSSSPRFKRLLSMQVKFIILLIMTGTIGHKLMSQVRKHLDPSGSEKQSQPHPPSHPQQQFQPQQQHQAPLNPAPDGSHAHRSHTWTLSSDVIPLNQGGTYPRLCRLSDGSLLCVVTRTLEGMHVLKVSRSTDNGRSFAPYSEITRGQGDVDNGFLLEVPVPGQGPIVLAAFRNHSHGLDGKPTHFRITVCKSTDGGKTWRFASQAAQQSAASSNGMGLWEPFMRLATTPDGVPYVQLTYSGELAQNNQETFSVDSFDGGLTWTKEPKCLRCHAHTENLRDGMQGIAKTWDASTGREALVMVFETTRRRPHFSLEYVVSYDDGRSWGDRGVVYVPRGDKRNAGSPQIAACKGGKLAVVFMTDEDVEEKKWPQRAAIKAVFADGVNRGKIRWSEHPVLVHAAPAHWPGVLCTAENEVMAVYEQNGKPLGRLLHVSS</sequence>
<dbReference type="EMBL" id="JAWHQM010000002">
    <property type="protein sequence ID" value="KAK5625232.1"/>
    <property type="molecule type" value="Genomic_DNA"/>
</dbReference>
<feature type="compositionally biased region" description="Low complexity" evidence="1">
    <location>
        <begin position="60"/>
        <end position="71"/>
    </location>
</feature>
<dbReference type="InterPro" id="IPR036278">
    <property type="entry name" value="Sialidase_sf"/>
</dbReference>
<proteinExistence type="predicted"/>
<evidence type="ECO:0000313" key="2">
    <source>
        <dbReference type="EMBL" id="KAK5625232.1"/>
    </source>
</evidence>
<evidence type="ECO:0000313" key="3">
    <source>
        <dbReference type="Proteomes" id="UP001305414"/>
    </source>
</evidence>
<keyword evidence="3" id="KW-1185">Reference proteome</keyword>
<name>A0AAN7Z088_9PEZI</name>